<gene>
    <name evidence="1" type="ORF">RGQ29_003530</name>
</gene>
<name>A0AAN7ECB0_QUERU</name>
<dbReference type="SUPFAM" id="SSF56219">
    <property type="entry name" value="DNase I-like"/>
    <property type="match status" value="1"/>
</dbReference>
<dbReference type="GO" id="GO:0004519">
    <property type="term" value="F:endonuclease activity"/>
    <property type="evidence" value="ECO:0007669"/>
    <property type="project" value="InterPro"/>
</dbReference>
<dbReference type="GO" id="GO:0006281">
    <property type="term" value="P:DNA repair"/>
    <property type="evidence" value="ECO:0007669"/>
    <property type="project" value="InterPro"/>
</dbReference>
<proteinExistence type="predicted"/>
<dbReference type="InterPro" id="IPR020847">
    <property type="entry name" value="AP_endonuclease_F1_BS"/>
</dbReference>
<keyword evidence="2" id="KW-1185">Reference proteome</keyword>
<evidence type="ECO:0008006" key="3">
    <source>
        <dbReference type="Google" id="ProtNLM"/>
    </source>
</evidence>
<dbReference type="Proteomes" id="UP001324115">
    <property type="component" value="Unassembled WGS sequence"/>
</dbReference>
<dbReference type="InterPro" id="IPR043502">
    <property type="entry name" value="DNA/RNA_pol_sf"/>
</dbReference>
<dbReference type="PROSITE" id="PS00726">
    <property type="entry name" value="AP_NUCLEASE_F1_1"/>
    <property type="match status" value="1"/>
</dbReference>
<accession>A0AAN7ECB0</accession>
<dbReference type="AlphaFoldDB" id="A0AAN7ECB0"/>
<sequence>MELLSWNNLLKQWKADVIFLQETKLEHFVDWLFVGSIGASGVDDVVGDYSVSGRFKILSSGFEWAFTGVYGPTSNADKRLMGEELAGVNSWWDVSWCVGRDFNVVRFPRERMGAEFITPAMRGFPDFIFEHGLMDFPSEGGAFTWSNSLSRSWIDRGRSPFRFENTWLKADGFTDLVKNWWDSSVSWYAKLSRQKVSLLGCILAVDEIEETRTLLEGEQCEHYQAKADLERIMLMEEISWRQKSRLLCLKEGDKNTKFFHRLANSHRRNNTIGQLLALYSESSIHRPLLDGTEFSVLEDKMSCWLERCFSEDEVFEVVSNMNGDRAPSLDGFTMSFFQSCWGILKEDVKKVFHYLHAHGYFEKSLNATFITLIPKKPGAVEIKDFQPISLISGVYKILAKVLANRLEKDLNKVVSEPQNAFVKERQMMEAVDFFMYFHSSFFCACYGGPQPDVRES</sequence>
<dbReference type="GO" id="GO:0003677">
    <property type="term" value="F:DNA binding"/>
    <property type="evidence" value="ECO:0007669"/>
    <property type="project" value="InterPro"/>
</dbReference>
<dbReference type="EMBL" id="JAXUIC010000010">
    <property type="protein sequence ID" value="KAK4567805.1"/>
    <property type="molecule type" value="Genomic_DNA"/>
</dbReference>
<comment type="caution">
    <text evidence="1">The sequence shown here is derived from an EMBL/GenBank/DDBJ whole genome shotgun (WGS) entry which is preliminary data.</text>
</comment>
<dbReference type="PANTHER" id="PTHR19446">
    <property type="entry name" value="REVERSE TRANSCRIPTASES"/>
    <property type="match status" value="1"/>
</dbReference>
<dbReference type="Gene3D" id="3.60.10.10">
    <property type="entry name" value="Endonuclease/exonuclease/phosphatase"/>
    <property type="match status" value="1"/>
</dbReference>
<evidence type="ECO:0000313" key="2">
    <source>
        <dbReference type="Proteomes" id="UP001324115"/>
    </source>
</evidence>
<evidence type="ECO:0000313" key="1">
    <source>
        <dbReference type="EMBL" id="KAK4567805.1"/>
    </source>
</evidence>
<organism evidence="1 2">
    <name type="scientific">Quercus rubra</name>
    <name type="common">Northern red oak</name>
    <name type="synonym">Quercus borealis</name>
    <dbReference type="NCBI Taxonomy" id="3512"/>
    <lineage>
        <taxon>Eukaryota</taxon>
        <taxon>Viridiplantae</taxon>
        <taxon>Streptophyta</taxon>
        <taxon>Embryophyta</taxon>
        <taxon>Tracheophyta</taxon>
        <taxon>Spermatophyta</taxon>
        <taxon>Magnoliopsida</taxon>
        <taxon>eudicotyledons</taxon>
        <taxon>Gunneridae</taxon>
        <taxon>Pentapetalae</taxon>
        <taxon>rosids</taxon>
        <taxon>fabids</taxon>
        <taxon>Fagales</taxon>
        <taxon>Fagaceae</taxon>
        <taxon>Quercus</taxon>
    </lineage>
</organism>
<protein>
    <recommendedName>
        <fullName evidence="3">Reverse transcriptase domain-containing protein</fullName>
    </recommendedName>
</protein>
<reference evidence="1 2" key="1">
    <citation type="journal article" date="2023" name="G3 (Bethesda)">
        <title>A haplotype-resolved chromosome-scale genome for Quercus rubra L. provides insights into the genetics of adaptive traits for red oak species.</title>
        <authorList>
            <person name="Kapoor B."/>
            <person name="Jenkins J."/>
            <person name="Schmutz J."/>
            <person name="Zhebentyayeva T."/>
            <person name="Kuelheim C."/>
            <person name="Coggeshall M."/>
            <person name="Heim C."/>
            <person name="Lasky J.R."/>
            <person name="Leites L."/>
            <person name="Islam-Faridi N."/>
            <person name="Romero-Severson J."/>
            <person name="DeLeo V.L."/>
            <person name="Lucas S.M."/>
            <person name="Lazic D."/>
            <person name="Gailing O."/>
            <person name="Carlson J."/>
            <person name="Staton M."/>
        </authorList>
    </citation>
    <scope>NUCLEOTIDE SEQUENCE [LARGE SCALE GENOMIC DNA]</scope>
    <source>
        <strain evidence="1">Pseudo-F2</strain>
    </source>
</reference>
<dbReference type="SUPFAM" id="SSF56672">
    <property type="entry name" value="DNA/RNA polymerases"/>
    <property type="match status" value="1"/>
</dbReference>
<dbReference type="InterPro" id="IPR036691">
    <property type="entry name" value="Endo/exonu/phosph_ase_sf"/>
</dbReference>